<dbReference type="SUPFAM" id="SSF48350">
    <property type="entry name" value="GTPase activation domain, GAP"/>
    <property type="match status" value="1"/>
</dbReference>
<dbReference type="Pfam" id="PF00620">
    <property type="entry name" value="RhoGAP"/>
    <property type="match status" value="1"/>
</dbReference>
<dbReference type="GO" id="GO:0005096">
    <property type="term" value="F:GTPase activator activity"/>
    <property type="evidence" value="ECO:0007669"/>
    <property type="project" value="UniProtKB-KW"/>
</dbReference>
<feature type="compositionally biased region" description="Basic and acidic residues" evidence="2">
    <location>
        <begin position="616"/>
        <end position="627"/>
    </location>
</feature>
<evidence type="ECO:0000313" key="4">
    <source>
        <dbReference type="EMBL" id="JAP44593.1"/>
    </source>
</evidence>
<keyword evidence="1" id="KW-0343">GTPase activation</keyword>
<dbReference type="PANTHER" id="PTHR14130:SF14">
    <property type="entry name" value="RHO GTPASE-ACTIVATING PROTEIN 92B"/>
    <property type="match status" value="1"/>
</dbReference>
<dbReference type="InterPro" id="IPR008936">
    <property type="entry name" value="Rho_GTPase_activation_prot"/>
</dbReference>
<feature type="non-terminal residue" evidence="4">
    <location>
        <position position="1"/>
    </location>
</feature>
<dbReference type="AlphaFoldDB" id="A0A0X3NYZ5"/>
<feature type="region of interest" description="Disordered" evidence="2">
    <location>
        <begin position="471"/>
        <end position="509"/>
    </location>
</feature>
<dbReference type="EMBL" id="GEEE01018632">
    <property type="protein sequence ID" value="JAP44593.1"/>
    <property type="molecule type" value="Transcribed_RNA"/>
</dbReference>
<organism evidence="4">
    <name type="scientific">Schistocephalus solidus</name>
    <name type="common">Tapeworm</name>
    <dbReference type="NCBI Taxonomy" id="70667"/>
    <lineage>
        <taxon>Eukaryota</taxon>
        <taxon>Metazoa</taxon>
        <taxon>Spiralia</taxon>
        <taxon>Lophotrochozoa</taxon>
        <taxon>Platyhelminthes</taxon>
        <taxon>Cestoda</taxon>
        <taxon>Eucestoda</taxon>
        <taxon>Diphyllobothriidea</taxon>
        <taxon>Diphyllobothriidae</taxon>
        <taxon>Schistocephalus</taxon>
    </lineage>
</organism>
<proteinExistence type="predicted"/>
<dbReference type="GO" id="GO:0035020">
    <property type="term" value="P:regulation of Rac protein signal transduction"/>
    <property type="evidence" value="ECO:0007669"/>
    <property type="project" value="TreeGrafter"/>
</dbReference>
<dbReference type="Gene3D" id="1.10.555.10">
    <property type="entry name" value="Rho GTPase activation protein"/>
    <property type="match status" value="1"/>
</dbReference>
<feature type="compositionally biased region" description="Basic and acidic residues" evidence="2">
    <location>
        <begin position="553"/>
        <end position="566"/>
    </location>
</feature>
<dbReference type="GO" id="GO:0032956">
    <property type="term" value="P:regulation of actin cytoskeleton organization"/>
    <property type="evidence" value="ECO:0007669"/>
    <property type="project" value="TreeGrafter"/>
</dbReference>
<protein>
    <submittedName>
        <fullName evidence="4">SH3 domain-binding protein 1</fullName>
    </submittedName>
</protein>
<evidence type="ECO:0000256" key="2">
    <source>
        <dbReference type="SAM" id="MobiDB-lite"/>
    </source>
</evidence>
<feature type="region of interest" description="Disordered" evidence="2">
    <location>
        <begin position="521"/>
        <end position="639"/>
    </location>
</feature>
<dbReference type="InterPro" id="IPR047165">
    <property type="entry name" value="RHG17/44/SH3BP1-like"/>
</dbReference>
<feature type="compositionally biased region" description="Pro residues" evidence="2">
    <location>
        <begin position="498"/>
        <end position="507"/>
    </location>
</feature>
<name>A0A0X3NYZ5_SCHSO</name>
<dbReference type="SMART" id="SM00324">
    <property type="entry name" value="RhoGAP"/>
    <property type="match status" value="1"/>
</dbReference>
<feature type="compositionally biased region" description="Polar residues" evidence="2">
    <location>
        <begin position="479"/>
        <end position="490"/>
    </location>
</feature>
<evidence type="ECO:0000256" key="1">
    <source>
        <dbReference type="ARBA" id="ARBA00022468"/>
    </source>
</evidence>
<dbReference type="GO" id="GO:0007165">
    <property type="term" value="P:signal transduction"/>
    <property type="evidence" value="ECO:0007669"/>
    <property type="project" value="InterPro"/>
</dbReference>
<dbReference type="PANTHER" id="PTHR14130">
    <property type="entry name" value="3BP-1 RELATED RHOGAP"/>
    <property type="match status" value="1"/>
</dbReference>
<dbReference type="InterPro" id="IPR000198">
    <property type="entry name" value="RhoGAP_dom"/>
</dbReference>
<accession>A0A0X3NYZ5</accession>
<feature type="compositionally biased region" description="Acidic residues" evidence="2">
    <location>
        <begin position="595"/>
        <end position="610"/>
    </location>
</feature>
<dbReference type="PROSITE" id="PS50238">
    <property type="entry name" value="RHOGAP"/>
    <property type="match status" value="1"/>
</dbReference>
<gene>
    <name evidence="4" type="primary">3BP1</name>
    <name evidence="4" type="ORF">TR114515</name>
</gene>
<evidence type="ECO:0000259" key="3">
    <source>
        <dbReference type="PROSITE" id="PS50238"/>
    </source>
</evidence>
<reference evidence="4" key="1">
    <citation type="submission" date="2016-01" db="EMBL/GenBank/DDBJ databases">
        <title>Reference transcriptome for the parasite Schistocephalus solidus: insights into the molecular evolution of parasitism.</title>
        <authorList>
            <person name="Hebert F.O."/>
            <person name="Grambauer S."/>
            <person name="Barber I."/>
            <person name="Landry C.R."/>
            <person name="Aubin-Horth N."/>
        </authorList>
    </citation>
    <scope>NUCLEOTIDE SEQUENCE</scope>
</reference>
<feature type="domain" description="Rho-GAP" evidence="3">
    <location>
        <begin position="253"/>
        <end position="436"/>
    </location>
</feature>
<sequence>IHLSHIWSSGCNQFFLRSRRGGDSNQFFSHRMTMAAPRDIFNSMKSKVRPFRSAEVPEQLPPRATRMLKIADDMKRFIHKDKKNSEFLTVTRPSDQAMAVQDAAFDALFTTRQDIANIYNDFKIHETTLSGTMKTWEKRCDQVLNARTEYSKAFNDLKKSKDKVYSLQQGNPDALRLAKAQTDEMEAASFVKKAEMLTESYKFSIEEDERMRCVHQYLEAMKRFFDESSSRLSTHIFKLAAVLDANEKTFFGTSLHDHLNDRGYSVVIETCVTYLMQKGGFDSEGIFRLAGHMSKIEILRQAFDHHKVDDELLDYCGVNVVGDVLKQYLRQLSEPLMTDDFVNNWLDPKNSLTPESAYSHLCSMPEANKKNLIMIIRLLGKITEHVDVTKMTPTNLATVLYMTFYRRSSDAGDLHSTPPEVANIVSYVSEHCAEILKDDNETGLIACPATPLISSSPFNATVHVLPVGKLPPEIPKRTYNPSSSTQVTQNADKRSSPVPCPQRPLPPVSLAANRNSVLQTPAAVPSQAETKKKKKAPGVPPPPSTVSSFSYEYKLKKQSDDTKPQSDDADDDSIVKSKHSTPVASDKDGATETSSDSDDTEKEHSEEEETSSSSEGEEKSKDEDSKIESAPAVQKSKHR</sequence>